<feature type="region of interest" description="Disordered" evidence="1">
    <location>
        <begin position="74"/>
        <end position="100"/>
    </location>
</feature>
<keyword evidence="3" id="KW-1185">Reference proteome</keyword>
<comment type="caution">
    <text evidence="2">The sequence shown here is derived from an EMBL/GenBank/DDBJ whole genome shotgun (WGS) entry which is preliminary data.</text>
</comment>
<proteinExistence type="predicted"/>
<protein>
    <submittedName>
        <fullName evidence="2">Uncharacterized protein</fullName>
    </submittedName>
</protein>
<accession>A0AAV4VIV8</accession>
<sequence length="129" mass="15193">MEEEEGGKSSHTRKLRLANQLISTWRCKTDYESRPLPLQHVDDLIRAHSLAIRISSWVIRQACCETEVEKARKKERDAQQQQQKTVAREMTQPKRVSITRGDRSEMVQCIRLHSREHLRQEMLRSGSRN</sequence>
<dbReference type="Proteomes" id="UP001054945">
    <property type="component" value="Unassembled WGS sequence"/>
</dbReference>
<evidence type="ECO:0000313" key="3">
    <source>
        <dbReference type="Proteomes" id="UP001054945"/>
    </source>
</evidence>
<reference evidence="2 3" key="1">
    <citation type="submission" date="2021-06" db="EMBL/GenBank/DDBJ databases">
        <title>Caerostris extrusa draft genome.</title>
        <authorList>
            <person name="Kono N."/>
            <person name="Arakawa K."/>
        </authorList>
    </citation>
    <scope>NUCLEOTIDE SEQUENCE [LARGE SCALE GENOMIC DNA]</scope>
</reference>
<name>A0AAV4VIV8_CAEEX</name>
<evidence type="ECO:0000256" key="1">
    <source>
        <dbReference type="SAM" id="MobiDB-lite"/>
    </source>
</evidence>
<evidence type="ECO:0000313" key="2">
    <source>
        <dbReference type="EMBL" id="GIY70225.1"/>
    </source>
</evidence>
<gene>
    <name evidence="2" type="ORF">CEXT_244461</name>
</gene>
<dbReference type="AlphaFoldDB" id="A0AAV4VIV8"/>
<dbReference type="EMBL" id="BPLR01014639">
    <property type="protein sequence ID" value="GIY70225.1"/>
    <property type="molecule type" value="Genomic_DNA"/>
</dbReference>
<organism evidence="2 3">
    <name type="scientific">Caerostris extrusa</name>
    <name type="common">Bark spider</name>
    <name type="synonym">Caerostris bankana</name>
    <dbReference type="NCBI Taxonomy" id="172846"/>
    <lineage>
        <taxon>Eukaryota</taxon>
        <taxon>Metazoa</taxon>
        <taxon>Ecdysozoa</taxon>
        <taxon>Arthropoda</taxon>
        <taxon>Chelicerata</taxon>
        <taxon>Arachnida</taxon>
        <taxon>Araneae</taxon>
        <taxon>Araneomorphae</taxon>
        <taxon>Entelegynae</taxon>
        <taxon>Araneoidea</taxon>
        <taxon>Araneidae</taxon>
        <taxon>Caerostris</taxon>
    </lineage>
</organism>